<protein>
    <submittedName>
        <fullName evidence="1">Uncharacterized protein</fullName>
    </submittedName>
</protein>
<reference evidence="2" key="1">
    <citation type="submission" date="2013-03" db="EMBL/GenBank/DDBJ databases">
        <title>The Genome Sequence of Anopheles dirus WRAIR2.</title>
        <authorList>
            <consortium name="The Broad Institute Genomics Platform"/>
            <person name="Neafsey D.E."/>
            <person name="Walton C."/>
            <person name="Walker B."/>
            <person name="Young S.K."/>
            <person name="Zeng Q."/>
            <person name="Gargeya S."/>
            <person name="Fitzgerald M."/>
            <person name="Haas B."/>
            <person name="Abouelleil A."/>
            <person name="Allen A.W."/>
            <person name="Alvarado L."/>
            <person name="Arachchi H.M."/>
            <person name="Berlin A.M."/>
            <person name="Chapman S.B."/>
            <person name="Gainer-Dewar J."/>
            <person name="Goldberg J."/>
            <person name="Griggs A."/>
            <person name="Gujja S."/>
            <person name="Hansen M."/>
            <person name="Howarth C."/>
            <person name="Imamovic A."/>
            <person name="Ireland A."/>
            <person name="Larimer J."/>
            <person name="McCowan C."/>
            <person name="Murphy C."/>
            <person name="Pearson M."/>
            <person name="Poon T.W."/>
            <person name="Priest M."/>
            <person name="Roberts A."/>
            <person name="Saif S."/>
            <person name="Shea T."/>
            <person name="Sisk P."/>
            <person name="Sykes S."/>
            <person name="Wortman J."/>
            <person name="Nusbaum C."/>
            <person name="Birren B."/>
        </authorList>
    </citation>
    <scope>NUCLEOTIDE SEQUENCE [LARGE SCALE GENOMIC DNA]</scope>
    <source>
        <strain evidence="2">WRAIR2</strain>
    </source>
</reference>
<accession>A0A182NWT4</accession>
<name>A0A182NWT4_9DIPT</name>
<dbReference type="EnsemblMetazoa" id="ADIR014344-RA">
    <property type="protein sequence ID" value="ADIR014344-PA"/>
    <property type="gene ID" value="ADIR014344"/>
</dbReference>
<dbReference type="VEuPathDB" id="VectorBase:ADIR014344"/>
<keyword evidence="2" id="KW-1185">Reference proteome</keyword>
<evidence type="ECO:0000313" key="1">
    <source>
        <dbReference type="EnsemblMetazoa" id="ADIR014344-PA"/>
    </source>
</evidence>
<proteinExistence type="predicted"/>
<dbReference type="Proteomes" id="UP000075884">
    <property type="component" value="Unassembled WGS sequence"/>
</dbReference>
<evidence type="ECO:0000313" key="2">
    <source>
        <dbReference type="Proteomes" id="UP000075884"/>
    </source>
</evidence>
<dbReference type="AlphaFoldDB" id="A0A182NWT4"/>
<reference evidence="1" key="2">
    <citation type="submission" date="2020-05" db="UniProtKB">
        <authorList>
            <consortium name="EnsemblMetazoa"/>
        </authorList>
    </citation>
    <scope>IDENTIFICATION</scope>
    <source>
        <strain evidence="1">WRAIR2</strain>
    </source>
</reference>
<organism evidence="1 2">
    <name type="scientific">Anopheles dirus</name>
    <dbReference type="NCBI Taxonomy" id="7168"/>
    <lineage>
        <taxon>Eukaryota</taxon>
        <taxon>Metazoa</taxon>
        <taxon>Ecdysozoa</taxon>
        <taxon>Arthropoda</taxon>
        <taxon>Hexapoda</taxon>
        <taxon>Insecta</taxon>
        <taxon>Pterygota</taxon>
        <taxon>Neoptera</taxon>
        <taxon>Endopterygota</taxon>
        <taxon>Diptera</taxon>
        <taxon>Nematocera</taxon>
        <taxon>Culicoidea</taxon>
        <taxon>Culicidae</taxon>
        <taxon>Anophelinae</taxon>
        <taxon>Anopheles</taxon>
    </lineage>
</organism>
<sequence length="87" mass="9868">AHQIALCEFLYVARQKRIQRKVNEAKHTQCEFGILFLRPLFVCASLHLGSLTSSIPDCHRRELVKYIVAVYGHGAVLPPYALHSHAE</sequence>